<dbReference type="AlphaFoldDB" id="A0AA44F994"/>
<evidence type="ECO:0000256" key="1">
    <source>
        <dbReference type="SAM" id="MobiDB-lite"/>
    </source>
</evidence>
<feature type="transmembrane region" description="Helical" evidence="2">
    <location>
        <begin position="13"/>
        <end position="33"/>
    </location>
</feature>
<proteinExistence type="predicted"/>
<dbReference type="RefSeq" id="WP_174019215.1">
    <property type="nucleotide sequence ID" value="NZ_JAAMAW010000015.1"/>
</dbReference>
<dbReference type="Proteomes" id="UP000702952">
    <property type="component" value="Unassembled WGS sequence"/>
</dbReference>
<gene>
    <name evidence="3" type="ORF">G6M46_21585</name>
</gene>
<feature type="transmembrane region" description="Helical" evidence="2">
    <location>
        <begin position="75"/>
        <end position="94"/>
    </location>
</feature>
<keyword evidence="2" id="KW-1133">Transmembrane helix</keyword>
<dbReference type="EMBL" id="JAAMAY010000030">
    <property type="protein sequence ID" value="NTC30726.1"/>
    <property type="molecule type" value="Genomic_DNA"/>
</dbReference>
<organism evidence="3 4">
    <name type="scientific">Agrobacterium tumefaciens</name>
    <dbReference type="NCBI Taxonomy" id="358"/>
    <lineage>
        <taxon>Bacteria</taxon>
        <taxon>Pseudomonadati</taxon>
        <taxon>Pseudomonadota</taxon>
        <taxon>Alphaproteobacteria</taxon>
        <taxon>Hyphomicrobiales</taxon>
        <taxon>Rhizobiaceae</taxon>
        <taxon>Rhizobium/Agrobacterium group</taxon>
        <taxon>Agrobacterium</taxon>
        <taxon>Agrobacterium tumefaciens complex</taxon>
    </lineage>
</organism>
<evidence type="ECO:0000313" key="3">
    <source>
        <dbReference type="EMBL" id="NTC30726.1"/>
    </source>
</evidence>
<keyword evidence="2" id="KW-0812">Transmembrane</keyword>
<sequence length="144" mass="15335">MRIFNMFETIASFFSWLINTHFAAGAAGALVRYSTTPHRSTMETIVGGIAGALTASYATPVVTNVLDIADGSNQSLGIAFVFGLIGLYLAEALVRIAQKYSKNPVIPTTLTPGGILDAYQESISEQNNNKKTTEDESGKPAPYG</sequence>
<keyword evidence="2" id="KW-0472">Membrane</keyword>
<comment type="caution">
    <text evidence="3">The sequence shown here is derived from an EMBL/GenBank/DDBJ whole genome shotgun (WGS) entry which is preliminary data.</text>
</comment>
<evidence type="ECO:0000313" key="4">
    <source>
        <dbReference type="Proteomes" id="UP000702952"/>
    </source>
</evidence>
<feature type="transmembrane region" description="Helical" evidence="2">
    <location>
        <begin position="45"/>
        <end position="63"/>
    </location>
</feature>
<feature type="region of interest" description="Disordered" evidence="1">
    <location>
        <begin position="122"/>
        <end position="144"/>
    </location>
</feature>
<evidence type="ECO:0000256" key="2">
    <source>
        <dbReference type="SAM" id="Phobius"/>
    </source>
</evidence>
<accession>A0AA44F994</accession>
<name>A0AA44F994_AGRTU</name>
<protein>
    <submittedName>
        <fullName evidence="3">Uncharacterized protein</fullName>
    </submittedName>
</protein>
<reference evidence="3" key="1">
    <citation type="journal article" date="2020" name="Science">
        <title>Unexpected conservation and global transmission of agrobacterial virulence plasmids.</title>
        <authorList>
            <person name="Weisberg A.J."/>
            <person name="Davis E.W. 2nd"/>
            <person name="Tabima J."/>
            <person name="Belcher M.S."/>
            <person name="Miller M."/>
            <person name="Kuo C.H."/>
            <person name="Loper J.E."/>
            <person name="Grunwald N.J."/>
            <person name="Putnam M.L."/>
            <person name="Chang J.H."/>
        </authorList>
    </citation>
    <scope>NUCLEOTIDE SEQUENCE</scope>
    <source>
        <strain evidence="3">17-1853-1a</strain>
    </source>
</reference>